<evidence type="ECO:0000313" key="4">
    <source>
        <dbReference type="Proteomes" id="UP000198397"/>
    </source>
</evidence>
<evidence type="ECO:0000313" key="3">
    <source>
        <dbReference type="EMBL" id="SNR71275.1"/>
    </source>
</evidence>
<feature type="region of interest" description="Disordered" evidence="1">
    <location>
        <begin position="276"/>
        <end position="299"/>
    </location>
</feature>
<dbReference type="RefSeq" id="WP_218818985.1">
    <property type="nucleotide sequence ID" value="NZ_FZNQ01000052.1"/>
</dbReference>
<organism evidence="3 4">
    <name type="scientific">Halorubrum vacuolatum</name>
    <name type="common">Natronobacterium vacuolatum</name>
    <dbReference type="NCBI Taxonomy" id="63740"/>
    <lineage>
        <taxon>Archaea</taxon>
        <taxon>Methanobacteriati</taxon>
        <taxon>Methanobacteriota</taxon>
        <taxon>Stenosarchaea group</taxon>
        <taxon>Halobacteria</taxon>
        <taxon>Halobacteriales</taxon>
        <taxon>Haloferacaceae</taxon>
        <taxon>Halorubrum</taxon>
    </lineage>
</organism>
<dbReference type="AlphaFoldDB" id="A0A238YJC5"/>
<protein>
    <recommendedName>
        <fullName evidence="2">DUF8148 domain-containing protein</fullName>
    </recommendedName>
</protein>
<feature type="domain" description="DUF8148" evidence="2">
    <location>
        <begin position="41"/>
        <end position="95"/>
    </location>
</feature>
<dbReference type="OrthoDB" id="296201at2157"/>
<reference evidence="3 4" key="1">
    <citation type="submission" date="2017-06" db="EMBL/GenBank/DDBJ databases">
        <authorList>
            <person name="Kim H.J."/>
            <person name="Triplett B.A."/>
        </authorList>
    </citation>
    <scope>NUCLEOTIDE SEQUENCE [LARGE SCALE GENOMIC DNA]</scope>
    <source>
        <strain evidence="3 4">DSM 8800</strain>
    </source>
</reference>
<sequence>ASWRRSIDGTYSRFDSYRDRAPSPHLLIETESRFNSVSEAGKAYDRLTESLDVAAESYDTAVLLTPTGQPCRFDSHADMAESIKDGVNNLKAWLRYQVGFTPESIRVLEYQRNGQPHYHIVLFGVRVVPEGESETGEPTLSEAEVREYWDETRDIGSQVDISPVRRGDRAWLLHDDDKGRVPLARYLGKAARRIMDVAGTDAGDLMDGFDGGDLDWRVALYWAYGRQAQVVTRSPSLRESDDDDLPHVKRWQYVGTARLADMPQSVVSRAKIITASGGAIPPPATTQSASRTGSGTPAA</sequence>
<evidence type="ECO:0000259" key="2">
    <source>
        <dbReference type="Pfam" id="PF26475"/>
    </source>
</evidence>
<gene>
    <name evidence="3" type="ORF">SAMN06264855_1524</name>
</gene>
<dbReference type="Proteomes" id="UP000198397">
    <property type="component" value="Unassembled WGS sequence"/>
</dbReference>
<evidence type="ECO:0000256" key="1">
    <source>
        <dbReference type="SAM" id="MobiDB-lite"/>
    </source>
</evidence>
<dbReference type="EMBL" id="FZNQ01000052">
    <property type="protein sequence ID" value="SNR71275.1"/>
    <property type="molecule type" value="Genomic_DNA"/>
</dbReference>
<feature type="non-terminal residue" evidence="3">
    <location>
        <position position="1"/>
    </location>
</feature>
<proteinExistence type="predicted"/>
<keyword evidence="4" id="KW-1185">Reference proteome</keyword>
<dbReference type="Pfam" id="PF26475">
    <property type="entry name" value="DUF8148_C"/>
    <property type="match status" value="1"/>
</dbReference>
<accession>A0A238YJC5</accession>
<dbReference type="InterPro" id="IPR059016">
    <property type="entry name" value="DUF8148_C"/>
</dbReference>
<name>A0A238YJC5_HALVU</name>
<feature type="compositionally biased region" description="Polar residues" evidence="1">
    <location>
        <begin position="285"/>
        <end position="299"/>
    </location>
</feature>